<dbReference type="HOGENOM" id="CLU_1767283_0_0_4"/>
<name>A1WPB5_VEREI</name>
<proteinExistence type="predicted"/>
<dbReference type="eggNOG" id="ENOG5033M2C">
    <property type="taxonomic scope" value="Bacteria"/>
</dbReference>
<feature type="compositionally biased region" description="Basic residues" evidence="1">
    <location>
        <begin position="7"/>
        <end position="23"/>
    </location>
</feature>
<gene>
    <name evidence="2" type="ordered locus">Veis_3760</name>
</gene>
<sequence length="147" mass="16133">MIERSAKRARPIRRIPRQGRRRLHPPACARCAQGMVGARWPQPGVTLTDWIVDRVRHNTMNVFKVPQSLADKYHGAGYALAATVAGQLVDIVYLADMLPDFGGQDGPTRADAQTAIDEPVLAPTVRHLQALGSVHMGMLSGWAFVEL</sequence>
<dbReference type="CDD" id="cd22213">
    <property type="entry name" value="AcrIIC1"/>
    <property type="match status" value="1"/>
</dbReference>
<feature type="region of interest" description="Disordered" evidence="1">
    <location>
        <begin position="1"/>
        <end position="23"/>
    </location>
</feature>
<evidence type="ECO:0000313" key="3">
    <source>
        <dbReference type="Proteomes" id="UP000000374"/>
    </source>
</evidence>
<accession>A1WPB5</accession>
<reference evidence="3" key="1">
    <citation type="submission" date="2006-12" db="EMBL/GenBank/DDBJ databases">
        <title>Complete sequence of chromosome 1 of Verminephrobacter eiseniae EF01-2.</title>
        <authorList>
            <person name="Copeland A."/>
            <person name="Lucas S."/>
            <person name="Lapidus A."/>
            <person name="Barry K."/>
            <person name="Detter J.C."/>
            <person name="Glavina del Rio T."/>
            <person name="Dalin E."/>
            <person name="Tice H."/>
            <person name="Pitluck S."/>
            <person name="Chertkov O."/>
            <person name="Brettin T."/>
            <person name="Bruce D."/>
            <person name="Han C."/>
            <person name="Tapia R."/>
            <person name="Gilna P."/>
            <person name="Schmutz J."/>
            <person name="Larimer F."/>
            <person name="Land M."/>
            <person name="Hauser L."/>
            <person name="Kyrpides N."/>
            <person name="Kim E."/>
            <person name="Stahl D."/>
            <person name="Richardson P."/>
        </authorList>
    </citation>
    <scope>NUCLEOTIDE SEQUENCE [LARGE SCALE GENOMIC DNA]</scope>
    <source>
        <strain evidence="3">EF01-2</strain>
    </source>
</reference>
<evidence type="ECO:0000256" key="1">
    <source>
        <dbReference type="SAM" id="MobiDB-lite"/>
    </source>
</evidence>
<dbReference type="EMBL" id="CP000542">
    <property type="protein sequence ID" value="ABM59472.1"/>
    <property type="molecule type" value="Genomic_DNA"/>
</dbReference>
<dbReference type="Proteomes" id="UP000000374">
    <property type="component" value="Chromosome"/>
</dbReference>
<protein>
    <submittedName>
        <fullName evidence="2">Uncharacterized protein</fullName>
    </submittedName>
</protein>
<keyword evidence="3" id="KW-1185">Reference proteome</keyword>
<organism evidence="2 3">
    <name type="scientific">Verminephrobacter eiseniae (strain EF01-2)</name>
    <dbReference type="NCBI Taxonomy" id="391735"/>
    <lineage>
        <taxon>Bacteria</taxon>
        <taxon>Pseudomonadati</taxon>
        <taxon>Pseudomonadota</taxon>
        <taxon>Betaproteobacteria</taxon>
        <taxon>Burkholderiales</taxon>
        <taxon>Comamonadaceae</taxon>
        <taxon>Verminephrobacter</taxon>
    </lineage>
</organism>
<dbReference type="AlphaFoldDB" id="A1WPB5"/>
<evidence type="ECO:0000313" key="2">
    <source>
        <dbReference type="EMBL" id="ABM59472.1"/>
    </source>
</evidence>
<dbReference type="KEGG" id="vei:Veis_3760"/>